<evidence type="ECO:0000313" key="2">
    <source>
        <dbReference type="EMBL" id="KZL91322.1"/>
    </source>
</evidence>
<dbReference type="InterPro" id="IPR013097">
    <property type="entry name" value="Dabb"/>
</dbReference>
<dbReference type="AlphaFoldDB" id="A0A161YL69"/>
<dbReference type="SUPFAM" id="SSF54909">
    <property type="entry name" value="Dimeric alpha+beta barrel"/>
    <property type="match status" value="1"/>
</dbReference>
<dbReference type="SMART" id="SM00886">
    <property type="entry name" value="Dabb"/>
    <property type="match status" value="1"/>
</dbReference>
<dbReference type="PATRIC" id="fig|1121326.3.peg.3106"/>
<comment type="caution">
    <text evidence="2">The sequence shown here is derived from an EMBL/GenBank/DDBJ whole genome shotgun (WGS) entry which is preliminary data.</text>
</comment>
<dbReference type="RefSeq" id="WP_066623890.1">
    <property type="nucleotide sequence ID" value="NZ_FQXL01000008.1"/>
</dbReference>
<protein>
    <submittedName>
        <fullName evidence="2">Stress responsive A/B barrel domain protein</fullName>
    </submittedName>
</protein>
<dbReference type="Proteomes" id="UP000076603">
    <property type="component" value="Unassembled WGS sequence"/>
</dbReference>
<proteinExistence type="predicted"/>
<reference evidence="2 3" key="1">
    <citation type="submission" date="2016-04" db="EMBL/GenBank/DDBJ databases">
        <title>Genome sequence of Clostridium magnum DSM 2767.</title>
        <authorList>
            <person name="Poehlein A."/>
            <person name="Uhlig R."/>
            <person name="Fischer R."/>
            <person name="Bahl H."/>
            <person name="Daniel R."/>
        </authorList>
    </citation>
    <scope>NUCLEOTIDE SEQUENCE [LARGE SCALE GENOMIC DNA]</scope>
    <source>
        <strain evidence="2 3">DSM 2767</strain>
    </source>
</reference>
<organism evidence="2 3">
    <name type="scientific">Clostridium magnum DSM 2767</name>
    <dbReference type="NCBI Taxonomy" id="1121326"/>
    <lineage>
        <taxon>Bacteria</taxon>
        <taxon>Bacillati</taxon>
        <taxon>Bacillota</taxon>
        <taxon>Clostridia</taxon>
        <taxon>Eubacteriales</taxon>
        <taxon>Clostridiaceae</taxon>
        <taxon>Clostridium</taxon>
    </lineage>
</organism>
<accession>A0A161YL69</accession>
<evidence type="ECO:0000259" key="1">
    <source>
        <dbReference type="PROSITE" id="PS51502"/>
    </source>
</evidence>
<dbReference type="Gene3D" id="3.30.70.100">
    <property type="match status" value="1"/>
</dbReference>
<dbReference type="EMBL" id="LWAE01000003">
    <property type="protein sequence ID" value="KZL91322.1"/>
    <property type="molecule type" value="Genomic_DNA"/>
</dbReference>
<name>A0A161YL69_9CLOT</name>
<dbReference type="InterPro" id="IPR011008">
    <property type="entry name" value="Dimeric_a/b-barrel"/>
</dbReference>
<dbReference type="PANTHER" id="PTHR37832:SF1">
    <property type="entry name" value="STRESS-RESPONSE A_B BARREL DOMAIN-CONTAINING PROTEIN"/>
    <property type="match status" value="1"/>
</dbReference>
<dbReference type="Pfam" id="PF07876">
    <property type="entry name" value="Dabb"/>
    <property type="match status" value="1"/>
</dbReference>
<dbReference type="PANTHER" id="PTHR37832">
    <property type="entry name" value="BLL2683 PROTEIN"/>
    <property type="match status" value="1"/>
</dbReference>
<gene>
    <name evidence="2" type="ORF">CLMAG_30810</name>
</gene>
<sequence length="101" mass="11391">MIVNNLLLKLKNRNIENIKKTQEVLLSMKGKIEVLLDIQAEINIRPSQTACDIILITKFASIEDMNAYLAHPAHLEVAKFIGNVLDTQASVCYEILKEDVI</sequence>
<dbReference type="OrthoDB" id="9808130at2"/>
<dbReference type="STRING" id="1121326.CLMAG_30810"/>
<keyword evidence="3" id="KW-1185">Reference proteome</keyword>
<feature type="domain" description="Stress-response A/B barrel" evidence="1">
    <location>
        <begin position="2"/>
        <end position="93"/>
    </location>
</feature>
<dbReference type="PROSITE" id="PS51502">
    <property type="entry name" value="S_R_A_B_BARREL"/>
    <property type="match status" value="1"/>
</dbReference>
<evidence type="ECO:0000313" key="3">
    <source>
        <dbReference type="Proteomes" id="UP000076603"/>
    </source>
</evidence>